<evidence type="ECO:0000313" key="3">
    <source>
        <dbReference type="Proteomes" id="UP000004199"/>
    </source>
</evidence>
<dbReference type="GO" id="GO:0004842">
    <property type="term" value="F:ubiquitin-protein transferase activity"/>
    <property type="evidence" value="ECO:0007669"/>
    <property type="project" value="InterPro"/>
</dbReference>
<dbReference type="RefSeq" id="WP_005009751.1">
    <property type="nucleotide sequence ID" value="NZ_AKNB01000303.1"/>
</dbReference>
<dbReference type="PATRIC" id="fig|766140.3.peg.4907"/>
<protein>
    <submittedName>
        <fullName evidence="2">E3 ubiquitin-ligase ipaH9.8 domain protein</fullName>
        <ecNumber evidence="2">6.3.2.-</ecNumber>
    </submittedName>
</protein>
<sequence>MEQSPENPPGPSGIQKAFSIMITGALLSLGREMFRLEILEDIARDKVRTLHFVER</sequence>
<dbReference type="Proteomes" id="UP000004199">
    <property type="component" value="Unassembled WGS sequence"/>
</dbReference>
<dbReference type="InterPro" id="IPR029487">
    <property type="entry name" value="NEL_dom"/>
</dbReference>
<evidence type="ECO:0000313" key="2">
    <source>
        <dbReference type="EMBL" id="EIQ29765.1"/>
    </source>
</evidence>
<dbReference type="EMBL" id="AKNB01000303">
    <property type="protein sequence ID" value="EIQ29765.1"/>
    <property type="molecule type" value="Genomic_DNA"/>
</dbReference>
<accession>I6DDC3</accession>
<gene>
    <name evidence="2" type="ORF">SB444474_4926</name>
</gene>
<proteinExistence type="predicted"/>
<name>I6DDC3_SHIBO</name>
<keyword evidence="2" id="KW-0436">Ligase</keyword>
<dbReference type="GO" id="GO:0016874">
    <property type="term" value="F:ligase activity"/>
    <property type="evidence" value="ECO:0007669"/>
    <property type="project" value="UniProtKB-KW"/>
</dbReference>
<reference evidence="2 3" key="1">
    <citation type="submission" date="2012-03" db="EMBL/GenBank/DDBJ databases">
        <authorList>
            <person name="Rasko D."/>
            <person name="Redman J."/>
            <person name="Daugherty S.C."/>
            <person name="Tallon L."/>
            <person name="Sadzewicz L."/>
            <person name="Jones K."/>
            <person name="Santana-Cruz I."/>
            <person name="Liu X."/>
        </authorList>
    </citation>
    <scope>NUCLEOTIDE SEQUENCE [LARGE SCALE GENOMIC DNA]</scope>
    <source>
        <strain evidence="2 3">4444-74</strain>
    </source>
</reference>
<dbReference type="AlphaFoldDB" id="I6DDC3"/>
<dbReference type="EC" id="6.3.2.-" evidence="2"/>
<comment type="caution">
    <text evidence="2">The sequence shown here is derived from an EMBL/GenBank/DDBJ whole genome shotgun (WGS) entry which is preliminary data.</text>
</comment>
<feature type="domain" description="NEL" evidence="1">
    <location>
        <begin position="23"/>
        <end position="52"/>
    </location>
</feature>
<dbReference type="Pfam" id="PF14496">
    <property type="entry name" value="NEL"/>
    <property type="match status" value="1"/>
</dbReference>
<evidence type="ECO:0000259" key="1">
    <source>
        <dbReference type="Pfam" id="PF14496"/>
    </source>
</evidence>
<dbReference type="Gene3D" id="1.20.58.360">
    <property type="entry name" value="Shigella T3SS effector IpaH defines"/>
    <property type="match status" value="1"/>
</dbReference>
<organism evidence="2 3">
    <name type="scientific">Shigella boydii 4444-74</name>
    <dbReference type="NCBI Taxonomy" id="766140"/>
    <lineage>
        <taxon>Bacteria</taxon>
        <taxon>Pseudomonadati</taxon>
        <taxon>Pseudomonadota</taxon>
        <taxon>Gammaproteobacteria</taxon>
        <taxon>Enterobacterales</taxon>
        <taxon>Enterobacteriaceae</taxon>
        <taxon>Shigella</taxon>
    </lineage>
</organism>
<dbReference type="GO" id="GO:0016567">
    <property type="term" value="P:protein ubiquitination"/>
    <property type="evidence" value="ECO:0007669"/>
    <property type="project" value="InterPro"/>
</dbReference>